<dbReference type="SUPFAM" id="SSF160719">
    <property type="entry name" value="gpW/gp25-like"/>
    <property type="match status" value="1"/>
</dbReference>
<sequence length="142" mass="16396">MAKSVLLPNGGDNVLIDAIKYTEPTFTYNIEYGGDKQIKGYVDEIEAMKQAIYKIINTERYQYLIYSWNYGIELADLFGQPIPYVYAELERRIKEALLYDDRIEDVYDFSFSNDRGDVSVDFSVKTIYGTITDIRKVVNGIV</sequence>
<reference evidence="1" key="1">
    <citation type="journal article" date="2021" name="Proc. Natl. Acad. Sci. U.S.A.">
        <title>A Catalog of Tens of Thousands of Viruses from Human Metagenomes Reveals Hidden Associations with Chronic Diseases.</title>
        <authorList>
            <person name="Tisza M.J."/>
            <person name="Buck C.B."/>
        </authorList>
    </citation>
    <scope>NUCLEOTIDE SEQUENCE</scope>
    <source>
        <strain evidence="1">CtwNf2</strain>
    </source>
</reference>
<dbReference type="InterPro" id="IPR020288">
    <property type="entry name" value="Sheath_initiator"/>
</dbReference>
<dbReference type="Gene3D" id="3.10.450.40">
    <property type="match status" value="1"/>
</dbReference>
<accession>A0A8S5RRK5</accession>
<protein>
    <recommendedName>
        <fullName evidence="2">DUF2634 domain-containing protein</fullName>
    </recommendedName>
</protein>
<organism evidence="1">
    <name type="scientific">Siphoviridae sp. ctwNf2</name>
    <dbReference type="NCBI Taxonomy" id="2827597"/>
    <lineage>
        <taxon>Viruses</taxon>
        <taxon>Duplodnaviria</taxon>
        <taxon>Heunggongvirae</taxon>
        <taxon>Uroviricota</taxon>
        <taxon>Caudoviricetes</taxon>
    </lineage>
</organism>
<proteinExistence type="predicted"/>
<evidence type="ECO:0000313" key="1">
    <source>
        <dbReference type="EMBL" id="DAE91885.1"/>
    </source>
</evidence>
<evidence type="ECO:0008006" key="2">
    <source>
        <dbReference type="Google" id="ProtNLM"/>
    </source>
</evidence>
<name>A0A8S5RRK5_9CAUD</name>
<dbReference type="Pfam" id="PF10934">
    <property type="entry name" value="Sheath_initiator"/>
    <property type="match status" value="1"/>
</dbReference>
<dbReference type="EMBL" id="BK057791">
    <property type="protein sequence ID" value="DAE91885.1"/>
    <property type="molecule type" value="Genomic_DNA"/>
</dbReference>